<dbReference type="OrthoDB" id="5145814at2"/>
<protein>
    <submittedName>
        <fullName evidence="2">Uncharacterized protein</fullName>
    </submittedName>
</protein>
<keyword evidence="3" id="KW-1185">Reference proteome</keyword>
<dbReference type="RefSeq" id="WP_072753241.1">
    <property type="nucleotide sequence ID" value="NZ_FOAW01000020.1"/>
</dbReference>
<feature type="transmembrane region" description="Helical" evidence="1">
    <location>
        <begin position="51"/>
        <end position="69"/>
    </location>
</feature>
<dbReference type="EMBL" id="FOAW01000020">
    <property type="protein sequence ID" value="SEM03019.1"/>
    <property type="molecule type" value="Genomic_DNA"/>
</dbReference>
<name>A0A1H7V1V5_9NOCA</name>
<dbReference type="Proteomes" id="UP000198677">
    <property type="component" value="Unassembled WGS sequence"/>
</dbReference>
<accession>A0A1H7V1V5</accession>
<dbReference type="AlphaFoldDB" id="A0A1H7V1V5"/>
<sequence length="138" mass="14810">MPTTTATNTPPATATATTSAVPRVLAAAFVLSAVHTGYAAVAGIADPTFTVTTPAAWLFYAVGIGSVWLARRQERWAQIGVLAYLVVLLAISVFYYPTTFTVEKQTVFGWFENDVYVGLLMIATYLTVGRVRSSPSAR</sequence>
<organism evidence="2 3">
    <name type="scientific">Rhodococcus maanshanensis</name>
    <dbReference type="NCBI Taxonomy" id="183556"/>
    <lineage>
        <taxon>Bacteria</taxon>
        <taxon>Bacillati</taxon>
        <taxon>Actinomycetota</taxon>
        <taxon>Actinomycetes</taxon>
        <taxon>Mycobacteriales</taxon>
        <taxon>Nocardiaceae</taxon>
        <taxon>Rhodococcus</taxon>
    </lineage>
</organism>
<proteinExistence type="predicted"/>
<reference evidence="3" key="1">
    <citation type="submission" date="2016-10" db="EMBL/GenBank/DDBJ databases">
        <authorList>
            <person name="Varghese N."/>
            <person name="Submissions S."/>
        </authorList>
    </citation>
    <scope>NUCLEOTIDE SEQUENCE [LARGE SCALE GENOMIC DNA]</scope>
    <source>
        <strain evidence="3">DSM 44675</strain>
    </source>
</reference>
<keyword evidence="1" id="KW-0472">Membrane</keyword>
<feature type="transmembrane region" description="Helical" evidence="1">
    <location>
        <begin position="24"/>
        <end position="45"/>
    </location>
</feature>
<evidence type="ECO:0000313" key="2">
    <source>
        <dbReference type="EMBL" id="SEM03019.1"/>
    </source>
</evidence>
<evidence type="ECO:0000256" key="1">
    <source>
        <dbReference type="SAM" id="Phobius"/>
    </source>
</evidence>
<feature type="transmembrane region" description="Helical" evidence="1">
    <location>
        <begin position="115"/>
        <end position="131"/>
    </location>
</feature>
<evidence type="ECO:0000313" key="3">
    <source>
        <dbReference type="Proteomes" id="UP000198677"/>
    </source>
</evidence>
<gene>
    <name evidence="2" type="ORF">SAMN05444583_12042</name>
</gene>
<keyword evidence="1" id="KW-1133">Transmembrane helix</keyword>
<keyword evidence="1" id="KW-0812">Transmembrane</keyword>
<feature type="transmembrane region" description="Helical" evidence="1">
    <location>
        <begin position="76"/>
        <end position="95"/>
    </location>
</feature>